<evidence type="ECO:0000256" key="1">
    <source>
        <dbReference type="ARBA" id="ARBA00008857"/>
    </source>
</evidence>
<dbReference type="Pfam" id="PF00589">
    <property type="entry name" value="Phage_integrase"/>
    <property type="match status" value="1"/>
</dbReference>
<keyword evidence="2" id="KW-0238">DNA-binding</keyword>
<evidence type="ECO:0000313" key="5">
    <source>
        <dbReference type="EMBL" id="AFZ61315.1"/>
    </source>
</evidence>
<dbReference type="InterPro" id="IPR013762">
    <property type="entry name" value="Integrase-like_cat_sf"/>
</dbReference>
<geneLocation type="plasmid" evidence="5 6">
    <name>pANACY.03</name>
</geneLocation>
<reference evidence="6" key="1">
    <citation type="journal article" date="2013" name="Proc. Natl. Acad. Sci. U.S.A.">
        <title>Improving the coverage of the cyanobacterial phylum using diversity-driven genome sequencing.</title>
        <authorList>
            <person name="Shih P.M."/>
            <person name="Wu D."/>
            <person name="Latifi A."/>
            <person name="Axen S.D."/>
            <person name="Fewer D.P."/>
            <person name="Talla E."/>
            <person name="Calteau A."/>
            <person name="Cai F."/>
            <person name="Tandeau de Marsac N."/>
            <person name="Rippka R."/>
            <person name="Herdman M."/>
            <person name="Sivonen K."/>
            <person name="Coursin T."/>
            <person name="Laurent T."/>
            <person name="Goodwin L."/>
            <person name="Nolan M."/>
            <person name="Davenport K.W."/>
            <person name="Han C.S."/>
            <person name="Rubin E.M."/>
            <person name="Eisen J.A."/>
            <person name="Woyke T."/>
            <person name="Gugger M."/>
            <person name="Kerfeld C.A."/>
        </authorList>
    </citation>
    <scope>NUCLEOTIDE SEQUENCE [LARGE SCALE GENOMIC DNA]</scope>
    <source>
        <strain evidence="6">ATCC 27899 / PCC 7122</strain>
    </source>
</reference>
<accession>K9ZSH2</accession>
<evidence type="ECO:0000259" key="4">
    <source>
        <dbReference type="PROSITE" id="PS51898"/>
    </source>
</evidence>
<dbReference type="InterPro" id="IPR002104">
    <property type="entry name" value="Integrase_catalytic"/>
</dbReference>
<dbReference type="GO" id="GO:0003677">
    <property type="term" value="F:DNA binding"/>
    <property type="evidence" value="ECO:0007669"/>
    <property type="project" value="UniProtKB-KW"/>
</dbReference>
<dbReference type="PANTHER" id="PTHR30349:SF41">
    <property type="entry name" value="INTEGRASE_RECOMBINASE PROTEIN MJ0367-RELATED"/>
    <property type="match status" value="1"/>
</dbReference>
<name>K9ZSH2_ANACC</name>
<evidence type="ECO:0000256" key="3">
    <source>
        <dbReference type="ARBA" id="ARBA00023172"/>
    </source>
</evidence>
<evidence type="ECO:0000313" key="6">
    <source>
        <dbReference type="Proteomes" id="UP000010474"/>
    </source>
</evidence>
<comment type="similarity">
    <text evidence="1">Belongs to the 'phage' integrase family.</text>
</comment>
<dbReference type="Proteomes" id="UP000010474">
    <property type="component" value="Plasmid pANACY.03"/>
</dbReference>
<dbReference type="EMBL" id="CP003662">
    <property type="protein sequence ID" value="AFZ61315.1"/>
    <property type="molecule type" value="Genomic_DNA"/>
</dbReference>
<sequence>MKIDGCGQAKILSGQERELLLNKGFLSQRDRTLNELCFYTACRSCEARQILYSDIFNGDKIRETLILRKEITKGKQATRVIPVNPKLALSLEKYIQESQELLKIKQLVGQWDYKSLTCNDVFDENNQIICPKCSHNVISTAGKSRGKQLYKCKKCAYRFLVKTAFVESPELKDRVLQLGVYNSQSYGFLFANSSNPYLFPGDQGNGSISRTTVKEIFANACKRVGIIGAGTHSWRRTALTEMHKKKIPMKVIQNISGHVRLSNLQKYLEVSREEVEAAINSLP</sequence>
<dbReference type="PROSITE" id="PS51898">
    <property type="entry name" value="TYR_RECOMBINASE"/>
    <property type="match status" value="1"/>
</dbReference>
<dbReference type="AlphaFoldDB" id="K9ZSH2"/>
<dbReference type="KEGG" id="acy:Anacy_6038"/>
<evidence type="ECO:0000256" key="2">
    <source>
        <dbReference type="ARBA" id="ARBA00023125"/>
    </source>
</evidence>
<dbReference type="PATRIC" id="fig|272123.3.peg.6559"/>
<dbReference type="OrthoDB" id="305957at2"/>
<dbReference type="InterPro" id="IPR011010">
    <property type="entry name" value="DNA_brk_join_enz"/>
</dbReference>
<organism evidence="5 6">
    <name type="scientific">Anabaena cylindrica (strain ATCC 27899 / PCC 7122)</name>
    <dbReference type="NCBI Taxonomy" id="272123"/>
    <lineage>
        <taxon>Bacteria</taxon>
        <taxon>Bacillati</taxon>
        <taxon>Cyanobacteriota</taxon>
        <taxon>Cyanophyceae</taxon>
        <taxon>Nostocales</taxon>
        <taxon>Nostocaceae</taxon>
        <taxon>Anabaena</taxon>
    </lineage>
</organism>
<proteinExistence type="inferred from homology"/>
<protein>
    <submittedName>
        <fullName evidence="5">Integrase family protein</fullName>
    </submittedName>
</protein>
<dbReference type="RefSeq" id="WP_015217781.1">
    <property type="nucleotide sequence ID" value="NC_019773.1"/>
</dbReference>
<dbReference type="InterPro" id="IPR050090">
    <property type="entry name" value="Tyrosine_recombinase_XerCD"/>
</dbReference>
<dbReference type="GO" id="GO:0015074">
    <property type="term" value="P:DNA integration"/>
    <property type="evidence" value="ECO:0007669"/>
    <property type="project" value="InterPro"/>
</dbReference>
<keyword evidence="5" id="KW-0614">Plasmid</keyword>
<dbReference type="PANTHER" id="PTHR30349">
    <property type="entry name" value="PHAGE INTEGRASE-RELATED"/>
    <property type="match status" value="1"/>
</dbReference>
<dbReference type="Gene3D" id="1.10.443.10">
    <property type="entry name" value="Intergrase catalytic core"/>
    <property type="match status" value="1"/>
</dbReference>
<dbReference type="GO" id="GO:0006310">
    <property type="term" value="P:DNA recombination"/>
    <property type="evidence" value="ECO:0007669"/>
    <property type="project" value="UniProtKB-KW"/>
</dbReference>
<dbReference type="HOGENOM" id="CLU_971967_0_0_3"/>
<keyword evidence="3" id="KW-0233">DNA recombination</keyword>
<dbReference type="SUPFAM" id="SSF56349">
    <property type="entry name" value="DNA breaking-rejoining enzymes"/>
    <property type="match status" value="1"/>
</dbReference>
<feature type="domain" description="Tyr recombinase" evidence="4">
    <location>
        <begin position="7"/>
        <end position="280"/>
    </location>
</feature>
<gene>
    <name evidence="5" type="ordered locus">Anacy_6038</name>
</gene>
<keyword evidence="6" id="KW-1185">Reference proteome</keyword>